<reference evidence="2" key="1">
    <citation type="submission" date="2018-02" db="EMBL/GenBank/DDBJ databases">
        <title>Rhizophora mucronata_Transcriptome.</title>
        <authorList>
            <person name="Meera S.P."/>
            <person name="Sreeshan A."/>
            <person name="Augustine A."/>
        </authorList>
    </citation>
    <scope>NUCLEOTIDE SEQUENCE</scope>
    <source>
        <tissue evidence="2">Leaf</tissue>
    </source>
</reference>
<protein>
    <submittedName>
        <fullName evidence="2">Uncharacterized protein</fullName>
    </submittedName>
</protein>
<evidence type="ECO:0000256" key="1">
    <source>
        <dbReference type="SAM" id="MobiDB-lite"/>
    </source>
</evidence>
<organism evidence="2">
    <name type="scientific">Rhizophora mucronata</name>
    <name type="common">Asiatic mangrove</name>
    <dbReference type="NCBI Taxonomy" id="61149"/>
    <lineage>
        <taxon>Eukaryota</taxon>
        <taxon>Viridiplantae</taxon>
        <taxon>Streptophyta</taxon>
        <taxon>Embryophyta</taxon>
        <taxon>Tracheophyta</taxon>
        <taxon>Spermatophyta</taxon>
        <taxon>Magnoliopsida</taxon>
        <taxon>eudicotyledons</taxon>
        <taxon>Gunneridae</taxon>
        <taxon>Pentapetalae</taxon>
        <taxon>rosids</taxon>
        <taxon>fabids</taxon>
        <taxon>Malpighiales</taxon>
        <taxon>Rhizophoraceae</taxon>
        <taxon>Rhizophora</taxon>
    </lineage>
</organism>
<dbReference type="AlphaFoldDB" id="A0A2P2MX85"/>
<proteinExistence type="predicted"/>
<dbReference type="EMBL" id="GGEC01054353">
    <property type="protein sequence ID" value="MBX34837.1"/>
    <property type="molecule type" value="Transcribed_RNA"/>
</dbReference>
<sequence length="29" mass="3332">MNNMKDHSQSVSQSGCRHNQPDSKLNIFK</sequence>
<feature type="region of interest" description="Disordered" evidence="1">
    <location>
        <begin position="1"/>
        <end position="29"/>
    </location>
</feature>
<accession>A0A2P2MX85</accession>
<evidence type="ECO:0000313" key="2">
    <source>
        <dbReference type="EMBL" id="MBX34837.1"/>
    </source>
</evidence>
<name>A0A2P2MX85_RHIMU</name>